<dbReference type="RefSeq" id="XP_058980553.1">
    <property type="nucleotide sequence ID" value="XM_059124570.1"/>
</dbReference>
<accession>A0A1I8MFX1</accession>
<name>A0A1I8MFX1_MUSDO</name>
<dbReference type="VEuPathDB" id="VectorBase:MDOA004485"/>
<dbReference type="EnsemblMetazoa" id="MDOA004485-RA">
    <property type="protein sequence ID" value="MDOA004485-PA"/>
    <property type="gene ID" value="MDOA004485"/>
</dbReference>
<dbReference type="GO" id="GO:0051310">
    <property type="term" value="P:metaphase chromosome alignment"/>
    <property type="evidence" value="ECO:0007669"/>
    <property type="project" value="TreeGrafter"/>
</dbReference>
<dbReference type="OrthoDB" id="6123at2759"/>
<dbReference type="STRING" id="7370.A0A1I8MFX1"/>
<feature type="region of interest" description="Disordered" evidence="3">
    <location>
        <begin position="36"/>
        <end position="103"/>
    </location>
</feature>
<gene>
    <name evidence="4" type="primary">101894028</name>
    <name evidence="6 7" type="synonym">LOC101894028</name>
</gene>
<protein>
    <submittedName>
        <fullName evidence="6 7">Uncharacterized protein LOC101894028</fullName>
    </submittedName>
</protein>
<reference evidence="6 7" key="2">
    <citation type="submission" date="2025-05" db="UniProtKB">
        <authorList>
            <consortium name="RefSeq"/>
        </authorList>
    </citation>
    <scope>IDENTIFICATION</scope>
    <source>
        <strain evidence="6 7">Aabys</strain>
        <tissue evidence="6 7">Whole body</tissue>
    </source>
</reference>
<dbReference type="PANTHER" id="PTHR13142">
    <property type="entry name" value="INNER CENTROMERE PROTEIN"/>
    <property type="match status" value="1"/>
</dbReference>
<sequence length="167" mass="19553">MATVIKSKMKMKVESAVLADKKINKNPAFNVMECKPSPVASRTRQRCKTKNDMEKEQLPPPELKPEPQYTFEMLHEDDPTDEEESDDEITLPTQRPPPPSWSLARAREPYVLKQEYTPTDYVDSFFSVEPMTPDLRIMFPNIHARYLKRRSSAFWSTPPRYSELPRY</sequence>
<evidence type="ECO:0000313" key="6">
    <source>
        <dbReference type="RefSeq" id="XP_058980517.1"/>
    </source>
</evidence>
<dbReference type="GO" id="GO:0000281">
    <property type="term" value="P:mitotic cytokinesis"/>
    <property type="evidence" value="ECO:0007669"/>
    <property type="project" value="TreeGrafter"/>
</dbReference>
<dbReference type="GO" id="GO:1990385">
    <property type="term" value="C:meiotic spindle midzone"/>
    <property type="evidence" value="ECO:0007669"/>
    <property type="project" value="TreeGrafter"/>
</dbReference>
<dbReference type="GO" id="GO:0000776">
    <property type="term" value="C:kinetochore"/>
    <property type="evidence" value="ECO:0007669"/>
    <property type="project" value="TreeGrafter"/>
</dbReference>
<dbReference type="GO" id="GO:0051257">
    <property type="term" value="P:meiotic spindle midzone assembly"/>
    <property type="evidence" value="ECO:0007669"/>
    <property type="project" value="TreeGrafter"/>
</dbReference>
<dbReference type="GO" id="GO:0005737">
    <property type="term" value="C:cytoplasm"/>
    <property type="evidence" value="ECO:0007669"/>
    <property type="project" value="UniProtKB-SubCell"/>
</dbReference>
<dbReference type="PANTHER" id="PTHR13142:SF1">
    <property type="entry name" value="INNER CENTROMERE PROTEIN"/>
    <property type="match status" value="1"/>
</dbReference>
<evidence type="ECO:0000313" key="7">
    <source>
        <dbReference type="RefSeq" id="XP_058980553.1"/>
    </source>
</evidence>
<keyword evidence="2" id="KW-0963">Cytoplasm</keyword>
<evidence type="ECO:0000313" key="4">
    <source>
        <dbReference type="EnsemblMetazoa" id="MDOA004485-PA"/>
    </source>
</evidence>
<feature type="compositionally biased region" description="Acidic residues" evidence="3">
    <location>
        <begin position="78"/>
        <end position="89"/>
    </location>
</feature>
<evidence type="ECO:0000256" key="1">
    <source>
        <dbReference type="ARBA" id="ARBA00004496"/>
    </source>
</evidence>
<dbReference type="GO" id="GO:0030496">
    <property type="term" value="C:midbody"/>
    <property type="evidence" value="ECO:0007669"/>
    <property type="project" value="TreeGrafter"/>
</dbReference>
<reference evidence="4" key="1">
    <citation type="submission" date="2020-05" db="UniProtKB">
        <authorList>
            <consortium name="EnsemblMetazoa"/>
        </authorList>
    </citation>
    <scope>IDENTIFICATION</scope>
    <source>
        <strain evidence="4">Aabys</strain>
    </source>
</reference>
<evidence type="ECO:0000256" key="2">
    <source>
        <dbReference type="ARBA" id="ARBA00022490"/>
    </source>
</evidence>
<evidence type="ECO:0000256" key="3">
    <source>
        <dbReference type="SAM" id="MobiDB-lite"/>
    </source>
</evidence>
<dbReference type="VEuPathDB" id="VectorBase:MDOMA2_015737"/>
<dbReference type="GO" id="GO:0005634">
    <property type="term" value="C:nucleus"/>
    <property type="evidence" value="ECO:0007669"/>
    <property type="project" value="TreeGrafter"/>
</dbReference>
<dbReference type="RefSeq" id="XP_058980517.1">
    <property type="nucleotide sequence ID" value="XM_059124534.1"/>
</dbReference>
<dbReference type="GO" id="GO:0032133">
    <property type="term" value="C:chromosome passenger complex"/>
    <property type="evidence" value="ECO:0007669"/>
    <property type="project" value="TreeGrafter"/>
</dbReference>
<organism evidence="4">
    <name type="scientific">Musca domestica</name>
    <name type="common">House fly</name>
    <dbReference type="NCBI Taxonomy" id="7370"/>
    <lineage>
        <taxon>Eukaryota</taxon>
        <taxon>Metazoa</taxon>
        <taxon>Ecdysozoa</taxon>
        <taxon>Arthropoda</taxon>
        <taxon>Hexapoda</taxon>
        <taxon>Insecta</taxon>
        <taxon>Pterygota</taxon>
        <taxon>Neoptera</taxon>
        <taxon>Endopterygota</taxon>
        <taxon>Diptera</taxon>
        <taxon>Brachycera</taxon>
        <taxon>Muscomorpha</taxon>
        <taxon>Muscoidea</taxon>
        <taxon>Muscidae</taxon>
        <taxon>Musca</taxon>
    </lineage>
</organism>
<proteinExistence type="predicted"/>
<comment type="subcellular location">
    <subcellularLocation>
        <location evidence="1">Cytoplasm</location>
    </subcellularLocation>
</comment>
<dbReference type="eggNOG" id="KOG4456">
    <property type="taxonomic scope" value="Eukaryota"/>
</dbReference>
<dbReference type="AlphaFoldDB" id="A0A1I8MFX1"/>
<evidence type="ECO:0000313" key="5">
    <source>
        <dbReference type="Proteomes" id="UP001652621"/>
    </source>
</evidence>
<dbReference type="Proteomes" id="UP001652621">
    <property type="component" value="Unplaced"/>
</dbReference>
<keyword evidence="5" id="KW-1185">Reference proteome</keyword>